<organism evidence="1">
    <name type="scientific">bioreactor metagenome</name>
    <dbReference type="NCBI Taxonomy" id="1076179"/>
    <lineage>
        <taxon>unclassified sequences</taxon>
        <taxon>metagenomes</taxon>
        <taxon>ecological metagenomes</taxon>
    </lineage>
</organism>
<proteinExistence type="predicted"/>
<protein>
    <submittedName>
        <fullName evidence="1">Uncharacterized protein</fullName>
    </submittedName>
</protein>
<dbReference type="AlphaFoldDB" id="A0A645GUT5"/>
<comment type="caution">
    <text evidence="1">The sequence shown here is derived from an EMBL/GenBank/DDBJ whole genome shotgun (WGS) entry which is preliminary data.</text>
</comment>
<reference evidence="1" key="1">
    <citation type="submission" date="2019-08" db="EMBL/GenBank/DDBJ databases">
        <authorList>
            <person name="Kucharzyk K."/>
            <person name="Murdoch R.W."/>
            <person name="Higgins S."/>
            <person name="Loffler F."/>
        </authorList>
    </citation>
    <scope>NUCLEOTIDE SEQUENCE</scope>
</reference>
<name>A0A645GUT5_9ZZZZ</name>
<sequence>MSKLYIRLNYKNACILKHALRDKIRTSEETKEIRESEIAKGKCVLDEEYYLNFLKELEEEKRALKAITDEIERCGFMHNTQILG</sequence>
<accession>A0A645GUT5</accession>
<dbReference type="EMBL" id="VSSQ01080262">
    <property type="protein sequence ID" value="MPN29519.1"/>
    <property type="molecule type" value="Genomic_DNA"/>
</dbReference>
<gene>
    <name evidence="1" type="ORF">SDC9_176972</name>
</gene>
<evidence type="ECO:0000313" key="1">
    <source>
        <dbReference type="EMBL" id="MPN29519.1"/>
    </source>
</evidence>